<dbReference type="AlphaFoldDB" id="A0A941GAF2"/>
<reference evidence="1" key="1">
    <citation type="submission" date="2021-04" db="EMBL/GenBank/DDBJ databases">
        <title>Genomic analysis of electroactive and textile dye degrading Bacillus circulans strain: DC10 isolated from constructed wetland-microbial fuel cells treating textile dye wastewaters.</title>
        <authorList>
            <person name="Patel D.U."/>
            <person name="Desai C.R."/>
        </authorList>
    </citation>
    <scope>NUCLEOTIDE SEQUENCE</scope>
    <source>
        <strain evidence="1">DC10</strain>
    </source>
</reference>
<comment type="caution">
    <text evidence="1">The sequence shown here is derived from an EMBL/GenBank/DDBJ whole genome shotgun (WGS) entry which is preliminary data.</text>
</comment>
<dbReference type="EMBL" id="JAGTPX010000001">
    <property type="protein sequence ID" value="MBR8667968.1"/>
    <property type="molecule type" value="Genomic_DNA"/>
</dbReference>
<evidence type="ECO:0000313" key="1">
    <source>
        <dbReference type="EMBL" id="MBR8667968.1"/>
    </source>
</evidence>
<dbReference type="RefSeq" id="WP_212116582.1">
    <property type="nucleotide sequence ID" value="NZ_JAGTPX020000001.1"/>
</dbReference>
<proteinExistence type="predicted"/>
<name>A0A941GAF2_NIACI</name>
<protein>
    <submittedName>
        <fullName evidence="1">Uncharacterized protein</fullName>
    </submittedName>
</protein>
<accession>A0A941GAF2</accession>
<sequence>MPYRKLWNDKVKNIPSSPDVKLIIDTFDINKDKHIENKYSLEEFYLLSKQFEMFKKAFKKLKGHHISCKPNHRSHYYVYINQIEYTARSFVTIDNKKVILIDDESIETKN</sequence>
<organism evidence="1">
    <name type="scientific">Niallia circulans</name>
    <name type="common">Bacillus circulans</name>
    <dbReference type="NCBI Taxonomy" id="1397"/>
    <lineage>
        <taxon>Bacteria</taxon>
        <taxon>Bacillati</taxon>
        <taxon>Bacillota</taxon>
        <taxon>Bacilli</taxon>
        <taxon>Bacillales</taxon>
        <taxon>Bacillaceae</taxon>
        <taxon>Niallia</taxon>
    </lineage>
</organism>
<gene>
    <name evidence="1" type="ORF">KD144_00310</name>
</gene>